<accession>A0AAU7DLB0</accession>
<name>A0AAU7DLB0_9BACT</name>
<dbReference type="RefSeq" id="WP_348263337.1">
    <property type="nucleotide sequence ID" value="NZ_CP121196.1"/>
</dbReference>
<dbReference type="Pfam" id="PF13618">
    <property type="entry name" value="Gluconate_2-dh3"/>
    <property type="match status" value="1"/>
</dbReference>
<keyword evidence="1" id="KW-0560">Oxidoreductase</keyword>
<dbReference type="EMBL" id="CP121196">
    <property type="protein sequence ID" value="XBH18114.1"/>
    <property type="molecule type" value="Genomic_DNA"/>
</dbReference>
<dbReference type="GO" id="GO:0016491">
    <property type="term" value="F:oxidoreductase activity"/>
    <property type="evidence" value="ECO:0007669"/>
    <property type="project" value="UniProtKB-KW"/>
</dbReference>
<evidence type="ECO:0000313" key="1">
    <source>
        <dbReference type="EMBL" id="XBH18114.1"/>
    </source>
</evidence>
<gene>
    <name evidence="1" type="ORF">P8935_02010</name>
</gene>
<sequence>MAADTLTRRAILRSLTIGAVAGSVLRVIPLEAAEYAHNTIESEKTVAQTGAYIPKFFDAQQYKTLQSLCETILPADADSGGAIEAGTPEFIDLLTSENEEYQAKLAGGLKWLDSTCTTRFSGAFLDCTSEQQKEILDLIAYRKSAEQDESLSQPVEFFSFLRKFTADGFFTSKIGIKYLGYKGNTYLTAFPGCPPVPDHESMKSETTIRN</sequence>
<protein>
    <submittedName>
        <fullName evidence="1">Gluconate 2-dehydrogenase subunit 3 family protein</fullName>
        <ecNumber evidence="1">1.-.-.-</ecNumber>
    </submittedName>
</protein>
<reference evidence="1" key="1">
    <citation type="submission" date="2023-03" db="EMBL/GenBank/DDBJ databases">
        <title>Edaphobacter sp.</title>
        <authorList>
            <person name="Huber K.J."/>
            <person name="Papendorf J."/>
            <person name="Pilke C."/>
            <person name="Bunk B."/>
            <person name="Sproeer C."/>
            <person name="Pester M."/>
        </authorList>
    </citation>
    <scope>NUCLEOTIDE SEQUENCE</scope>
    <source>
        <strain evidence="1">DSM 110680</strain>
    </source>
</reference>
<dbReference type="AlphaFoldDB" id="A0AAU7DLB0"/>
<dbReference type="InterPro" id="IPR027056">
    <property type="entry name" value="Gluconate_2DH_su3"/>
</dbReference>
<proteinExistence type="predicted"/>
<dbReference type="EC" id="1.-.-.-" evidence="1"/>
<organism evidence="1">
    <name type="scientific">Telmatobacter sp. DSM 110680</name>
    <dbReference type="NCBI Taxonomy" id="3036704"/>
    <lineage>
        <taxon>Bacteria</taxon>
        <taxon>Pseudomonadati</taxon>
        <taxon>Acidobacteriota</taxon>
        <taxon>Terriglobia</taxon>
        <taxon>Terriglobales</taxon>
        <taxon>Acidobacteriaceae</taxon>
        <taxon>Telmatobacter</taxon>
    </lineage>
</organism>